<evidence type="ECO:0000313" key="3">
    <source>
        <dbReference type="Proteomes" id="UP000030014"/>
    </source>
</evidence>
<dbReference type="AlphaFoldDB" id="A0A0A0IP04"/>
<dbReference type="RefSeq" id="WP_039258905.1">
    <property type="nucleotide sequence ID" value="NZ_JDRY01000001.1"/>
</dbReference>
<dbReference type="EMBL" id="JDRY01000001">
    <property type="protein sequence ID" value="KGN01922.1"/>
    <property type="molecule type" value="Genomic_DNA"/>
</dbReference>
<keyword evidence="1" id="KW-1133">Transmembrane helix</keyword>
<name>A0A0A0IP04_CLOBO</name>
<evidence type="ECO:0000256" key="1">
    <source>
        <dbReference type="SAM" id="Phobius"/>
    </source>
</evidence>
<keyword evidence="1" id="KW-0812">Transmembrane</keyword>
<sequence length="212" mass="23637">MDMKKLFDKDELKKKIKDKNGKKYVPKLIILILIGILITLSSNLLKDSNSTKVNASIVNDNKSIQQNKSGDVKNKKDSKIANQEKDIEEKLKDTLENIDGVGRVKVMVYFKGGEEEIPAINVNDSTSLTEEKDTNGGTRKVTQKNDGKTIVMMNTEKGTEPFVVKKNKPQVSGVCVVAEGANDNLIKLKIHKAVVNLFDLNEKDVNVYSMKK</sequence>
<evidence type="ECO:0000313" key="2">
    <source>
        <dbReference type="EMBL" id="KGN01922.1"/>
    </source>
</evidence>
<accession>A0A0A0IP04</accession>
<dbReference type="InterPro" id="IPR014195">
    <property type="entry name" value="Spore_III_AG"/>
</dbReference>
<proteinExistence type="predicted"/>
<protein>
    <submittedName>
        <fullName evidence="2">Stage III sporulation protein AG</fullName>
    </submittedName>
</protein>
<dbReference type="Proteomes" id="UP000030014">
    <property type="component" value="Unassembled WGS sequence"/>
</dbReference>
<comment type="caution">
    <text evidence="2">The sequence shown here is derived from an EMBL/GenBank/DDBJ whole genome shotgun (WGS) entry which is preliminary data.</text>
</comment>
<organism evidence="2 3">
    <name type="scientific">Clostridium botulinum C/D str. DC5</name>
    <dbReference type="NCBI Taxonomy" id="1443128"/>
    <lineage>
        <taxon>Bacteria</taxon>
        <taxon>Bacillati</taxon>
        <taxon>Bacillota</taxon>
        <taxon>Clostridia</taxon>
        <taxon>Eubacteriales</taxon>
        <taxon>Clostridiaceae</taxon>
        <taxon>Clostridium</taxon>
    </lineage>
</organism>
<keyword evidence="1" id="KW-0472">Membrane</keyword>
<gene>
    <name evidence="2" type="ORF">Z955_00550</name>
</gene>
<reference evidence="2 3" key="1">
    <citation type="submission" date="2014-01" db="EMBL/GenBank/DDBJ databases">
        <title>Plasmidome dynamics in the species complex Clostridium novyi sensu lato converts strains of independent lineages into distinctly different pathogens.</title>
        <authorList>
            <person name="Skarin H."/>
            <person name="Segerman B."/>
        </authorList>
    </citation>
    <scope>NUCLEOTIDE SEQUENCE [LARGE SCALE GENOMIC DNA]</scope>
    <source>
        <strain evidence="2 3">DC5</strain>
    </source>
</reference>
<dbReference type="NCBIfam" id="TIGR02830">
    <property type="entry name" value="spore_III_AG"/>
    <property type="match status" value="1"/>
</dbReference>
<feature type="transmembrane region" description="Helical" evidence="1">
    <location>
        <begin position="24"/>
        <end position="45"/>
    </location>
</feature>